<dbReference type="GeneTree" id="ENSGT00940000163505"/>
<protein>
    <submittedName>
        <fullName evidence="1">Uncharacterized protein</fullName>
    </submittedName>
</protein>
<name>A0A7N9CHT0_MACFA</name>
<dbReference type="PANTHER" id="PTHR12138:SF162">
    <property type="entry name" value="CHROMOSOME UNDETERMINED SCAFFOLD_275, WHOLE GENOME SHOTGUN SEQUENCE"/>
    <property type="match status" value="1"/>
</dbReference>
<evidence type="ECO:0000313" key="2">
    <source>
        <dbReference type="Proteomes" id="UP000233100"/>
    </source>
</evidence>
<dbReference type="PANTHER" id="PTHR12138">
    <property type="entry name" value="PRIMATE-EXPANDED PROTEIN FAMILY"/>
    <property type="match status" value="1"/>
</dbReference>
<accession>A0A7N9CHT0</accession>
<dbReference type="Ensembl" id="ENSMFAT00000085071.1">
    <property type="protein sequence ID" value="ENSMFAP00000050396.1"/>
    <property type="gene ID" value="ENSMFAG00000052492.1"/>
</dbReference>
<dbReference type="AlphaFoldDB" id="A0A7N9CHT0"/>
<reference evidence="1" key="3">
    <citation type="submission" date="2025-09" db="UniProtKB">
        <authorList>
            <consortium name="Ensembl"/>
        </authorList>
    </citation>
    <scope>IDENTIFICATION</scope>
</reference>
<reference evidence="1" key="2">
    <citation type="submission" date="2025-08" db="UniProtKB">
        <authorList>
            <consortium name="Ensembl"/>
        </authorList>
    </citation>
    <scope>IDENTIFICATION</scope>
</reference>
<organism evidence="1 2">
    <name type="scientific">Macaca fascicularis</name>
    <name type="common">Crab-eating macaque</name>
    <name type="synonym">Cynomolgus monkey</name>
    <dbReference type="NCBI Taxonomy" id="9541"/>
    <lineage>
        <taxon>Eukaryota</taxon>
        <taxon>Metazoa</taxon>
        <taxon>Chordata</taxon>
        <taxon>Craniata</taxon>
        <taxon>Vertebrata</taxon>
        <taxon>Euteleostomi</taxon>
        <taxon>Mammalia</taxon>
        <taxon>Eutheria</taxon>
        <taxon>Euarchontoglires</taxon>
        <taxon>Primates</taxon>
        <taxon>Haplorrhini</taxon>
        <taxon>Catarrhini</taxon>
        <taxon>Cercopithecidae</taxon>
        <taxon>Cercopithecinae</taxon>
        <taxon>Macaca</taxon>
    </lineage>
</organism>
<proteinExistence type="predicted"/>
<evidence type="ECO:0000313" key="1">
    <source>
        <dbReference type="Ensembl" id="ENSMFAP00000050396.1"/>
    </source>
</evidence>
<reference evidence="1 2" key="1">
    <citation type="submission" date="2013-03" db="EMBL/GenBank/DDBJ databases">
        <authorList>
            <person name="Warren W."/>
            <person name="Wilson R.K."/>
        </authorList>
    </citation>
    <scope>NUCLEOTIDE SEQUENCE</scope>
</reference>
<sequence length="105" mass="11466">RVKRGTPNSCSSLSWLPSKPLAVVGEAAVARVKALRKGSLLFFPFFFLRRSLALSPTLECSGAISAHYKFHLLGSRHSPVSASRVAGTTGAYHRAQLIFFCIFSR</sequence>
<keyword evidence="2" id="KW-1185">Reference proteome</keyword>
<dbReference type="Proteomes" id="UP000233100">
    <property type="component" value="Chromosome 7"/>
</dbReference>